<accession>A0ABY6NZN8</accession>
<keyword evidence="5" id="KW-0378">Hydrolase</keyword>
<dbReference type="Gene3D" id="3.40.710.10">
    <property type="entry name" value="DD-peptidase/beta-lactamase superfamily"/>
    <property type="match status" value="1"/>
</dbReference>
<evidence type="ECO:0000256" key="5">
    <source>
        <dbReference type="ARBA" id="ARBA00022801"/>
    </source>
</evidence>
<evidence type="ECO:0000256" key="3">
    <source>
        <dbReference type="ARBA" id="ARBA00022676"/>
    </source>
</evidence>
<gene>
    <name evidence="11" type="ORF">RHODO2019_14615</name>
</gene>
<dbReference type="SUPFAM" id="SSF56601">
    <property type="entry name" value="beta-lactamase/transpeptidase-like"/>
    <property type="match status" value="1"/>
</dbReference>
<keyword evidence="3" id="KW-0328">Glycosyltransferase</keyword>
<keyword evidence="6" id="KW-0511">Multifunctional enzyme</keyword>
<reference evidence="11" key="1">
    <citation type="submission" date="2022-10" db="EMBL/GenBank/DDBJ databases">
        <title>Rhodococcus sp.75.</title>
        <authorList>
            <person name="Sun M."/>
        </authorList>
    </citation>
    <scope>NUCLEOTIDE SEQUENCE</scope>
    <source>
        <strain evidence="11">75</strain>
    </source>
</reference>
<feature type="domain" description="Penicillin-binding protein transpeptidase" evidence="9">
    <location>
        <begin position="361"/>
        <end position="611"/>
    </location>
</feature>
<evidence type="ECO:0000259" key="9">
    <source>
        <dbReference type="Pfam" id="PF00905"/>
    </source>
</evidence>
<comment type="catalytic activity">
    <reaction evidence="7">
        <text>Preferential cleavage: (Ac)2-L-Lys-D-Ala-|-D-Ala. Also transpeptidation of peptidyl-alanyl moieties that are N-acyl substituents of D-alanine.</text>
        <dbReference type="EC" id="3.4.16.4"/>
    </reaction>
</comment>
<protein>
    <submittedName>
        <fullName evidence="11">Penicillin-binding protein</fullName>
    </submittedName>
</protein>
<evidence type="ECO:0000256" key="1">
    <source>
        <dbReference type="ARBA" id="ARBA00022645"/>
    </source>
</evidence>
<dbReference type="SUPFAM" id="SSF53955">
    <property type="entry name" value="Lysozyme-like"/>
    <property type="match status" value="1"/>
</dbReference>
<dbReference type="PANTHER" id="PTHR32282:SF33">
    <property type="entry name" value="PEPTIDOGLYCAN GLYCOSYLTRANSFERASE"/>
    <property type="match status" value="1"/>
</dbReference>
<sequence length="698" mass="71819">MRRLRTLAWLGGTCVLAGALVAGVLFPVVGGLGLVTTTVSASVDSVSTDLQTGTVAQTSTMLDSTGKPIAYFWGDQRRTEVASDKISRAMKLAVVSIEDKRFYSNDGVDWRGTLRAAVTNATAGSTQQGASTITQQYVKNYELLVLATTSAEQSAATADTAARKIRDVRVALTLDQKLGKDEILTRYLNLVPFGNGAYGIQAAAQTYFGINAVDLTVPQSAMLAGMVQSSSALNPYTNVQGVTERRNTVLDTMAANGVIPPSDADAAKATPLGVLAEAASPSNGCIGAGDNGFFCDYALQYLATAGISQQQVDTGGLTIHTTLDPTVQASTKAGLVRQAPADLDGIANVLDVVQPGTTAHKVLAMASSRTYGLDAARHETVLGQPYSLEGDGAGSVFKIFTTAAAMEKGLGINDVLDTPAQLQLKGFGDSAGSPGCPAKTYCVQNYSSHYKTSYPVWDALAQSPNTAFVKLISEVGVAPTVDMAVKLGMRSYGVVQPGRTTSIADTFKNGNQASFTLGVTPVNPVELSNVGATLASGGTWCPPTPVDGVTDSTGAAVTVNQQACERVVDPDLASSLANGLSHDPVSGTAAGAAKTVGWTLPLSSKTGTTNAEKSDAFLGFTNTVAGADIIFDDSGSPRSMCTSPLRHCPSATADLTGGAEPARSWFDAVSPVVGGLGAVTAPVLAPRYATGNGAFGQP</sequence>
<keyword evidence="4" id="KW-0808">Transferase</keyword>
<keyword evidence="1" id="KW-0121">Carboxypeptidase</keyword>
<dbReference type="PANTHER" id="PTHR32282">
    <property type="entry name" value="BINDING PROTEIN TRANSPEPTIDASE, PUTATIVE-RELATED"/>
    <property type="match status" value="1"/>
</dbReference>
<dbReference type="InterPro" id="IPR036950">
    <property type="entry name" value="PBP_transglycosylase"/>
</dbReference>
<organism evidence="11 12">
    <name type="scientific">Rhodococcus antarcticus</name>
    <dbReference type="NCBI Taxonomy" id="2987751"/>
    <lineage>
        <taxon>Bacteria</taxon>
        <taxon>Bacillati</taxon>
        <taxon>Actinomycetota</taxon>
        <taxon>Actinomycetes</taxon>
        <taxon>Mycobacteriales</taxon>
        <taxon>Nocardiaceae</taxon>
        <taxon>Rhodococcus</taxon>
    </lineage>
</organism>
<dbReference type="Proteomes" id="UP001164965">
    <property type="component" value="Chromosome"/>
</dbReference>
<dbReference type="Pfam" id="PF00912">
    <property type="entry name" value="Transgly"/>
    <property type="match status" value="1"/>
</dbReference>
<dbReference type="Pfam" id="PF00905">
    <property type="entry name" value="Transpeptidase"/>
    <property type="match status" value="1"/>
</dbReference>
<evidence type="ECO:0000256" key="8">
    <source>
        <dbReference type="ARBA" id="ARBA00049902"/>
    </source>
</evidence>
<evidence type="ECO:0000313" key="12">
    <source>
        <dbReference type="Proteomes" id="UP001164965"/>
    </source>
</evidence>
<evidence type="ECO:0000259" key="10">
    <source>
        <dbReference type="Pfam" id="PF00912"/>
    </source>
</evidence>
<evidence type="ECO:0000256" key="2">
    <source>
        <dbReference type="ARBA" id="ARBA00022670"/>
    </source>
</evidence>
<dbReference type="InterPro" id="IPR001264">
    <property type="entry name" value="Glyco_trans_51"/>
</dbReference>
<dbReference type="InterPro" id="IPR050396">
    <property type="entry name" value="Glycosyltr_51/Transpeptidase"/>
</dbReference>
<dbReference type="Gene3D" id="1.10.3810.10">
    <property type="entry name" value="Biosynthetic peptidoglycan transglycosylase-like"/>
    <property type="match status" value="1"/>
</dbReference>
<dbReference type="InterPro" id="IPR012338">
    <property type="entry name" value="Beta-lactam/transpept-like"/>
</dbReference>
<feature type="domain" description="Glycosyl transferase family 51" evidence="10">
    <location>
        <begin position="67"/>
        <end position="253"/>
    </location>
</feature>
<evidence type="ECO:0000313" key="11">
    <source>
        <dbReference type="EMBL" id="UZJ24368.1"/>
    </source>
</evidence>
<evidence type="ECO:0000256" key="7">
    <source>
        <dbReference type="ARBA" id="ARBA00034000"/>
    </source>
</evidence>
<proteinExistence type="predicted"/>
<keyword evidence="12" id="KW-1185">Reference proteome</keyword>
<dbReference type="InterPro" id="IPR001460">
    <property type="entry name" value="PCN-bd_Tpept"/>
</dbReference>
<dbReference type="EMBL" id="CP110615">
    <property type="protein sequence ID" value="UZJ24368.1"/>
    <property type="molecule type" value="Genomic_DNA"/>
</dbReference>
<comment type="catalytic activity">
    <reaction evidence="8">
        <text>[GlcNAc-(1-&gt;4)-Mur2Ac(oyl-L-Ala-gamma-D-Glu-L-Lys-D-Ala-D-Ala)](n)-di-trans,octa-cis-undecaprenyl diphosphate + beta-D-GlcNAc-(1-&gt;4)-Mur2Ac(oyl-L-Ala-gamma-D-Glu-L-Lys-D-Ala-D-Ala)-di-trans,octa-cis-undecaprenyl diphosphate = [GlcNAc-(1-&gt;4)-Mur2Ac(oyl-L-Ala-gamma-D-Glu-L-Lys-D-Ala-D-Ala)](n+1)-di-trans,octa-cis-undecaprenyl diphosphate + di-trans,octa-cis-undecaprenyl diphosphate + H(+)</text>
        <dbReference type="Rhea" id="RHEA:23708"/>
        <dbReference type="Rhea" id="RHEA-COMP:9602"/>
        <dbReference type="Rhea" id="RHEA-COMP:9603"/>
        <dbReference type="ChEBI" id="CHEBI:15378"/>
        <dbReference type="ChEBI" id="CHEBI:58405"/>
        <dbReference type="ChEBI" id="CHEBI:60033"/>
        <dbReference type="ChEBI" id="CHEBI:78435"/>
        <dbReference type="EC" id="2.4.99.28"/>
    </reaction>
</comment>
<evidence type="ECO:0000256" key="4">
    <source>
        <dbReference type="ARBA" id="ARBA00022679"/>
    </source>
</evidence>
<dbReference type="InterPro" id="IPR023346">
    <property type="entry name" value="Lysozyme-like_dom_sf"/>
</dbReference>
<evidence type="ECO:0000256" key="6">
    <source>
        <dbReference type="ARBA" id="ARBA00023268"/>
    </source>
</evidence>
<keyword evidence="2" id="KW-0645">Protease</keyword>
<name>A0ABY6NZN8_9NOCA</name>